<feature type="region of interest" description="Disordered" evidence="1">
    <location>
        <begin position="44"/>
        <end position="63"/>
    </location>
</feature>
<evidence type="ECO:0000256" key="1">
    <source>
        <dbReference type="SAM" id="MobiDB-lite"/>
    </source>
</evidence>
<dbReference type="Proteomes" id="UP000431401">
    <property type="component" value="Unassembled WGS sequence"/>
</dbReference>
<keyword evidence="3" id="KW-1185">Reference proteome</keyword>
<protein>
    <submittedName>
        <fullName evidence="2">Uncharacterized protein</fullName>
    </submittedName>
</protein>
<evidence type="ECO:0000313" key="2">
    <source>
        <dbReference type="EMBL" id="MQY24827.1"/>
    </source>
</evidence>
<sequence>MRRIFVCYDEAGQQPEMIEPVTLSPLFGTDTPWMRDLVETYGRFRGRAPRPRPAAAGQPAETR</sequence>
<accession>A0A7K0DGQ7</accession>
<organism evidence="2 3">
    <name type="scientific">Nocardia aurantia</name>
    <dbReference type="NCBI Taxonomy" id="2585199"/>
    <lineage>
        <taxon>Bacteria</taxon>
        <taxon>Bacillati</taxon>
        <taxon>Actinomycetota</taxon>
        <taxon>Actinomycetes</taxon>
        <taxon>Mycobacteriales</taxon>
        <taxon>Nocardiaceae</taxon>
        <taxon>Nocardia</taxon>
    </lineage>
</organism>
<gene>
    <name evidence="2" type="ORF">NRB56_03800</name>
</gene>
<dbReference type="EMBL" id="WEGI01000001">
    <property type="protein sequence ID" value="MQY24827.1"/>
    <property type="molecule type" value="Genomic_DNA"/>
</dbReference>
<name>A0A7K0DGQ7_9NOCA</name>
<comment type="caution">
    <text evidence="2">The sequence shown here is derived from an EMBL/GenBank/DDBJ whole genome shotgun (WGS) entry which is preliminary data.</text>
</comment>
<dbReference type="AlphaFoldDB" id="A0A7K0DGQ7"/>
<evidence type="ECO:0000313" key="3">
    <source>
        <dbReference type="Proteomes" id="UP000431401"/>
    </source>
</evidence>
<reference evidence="2 3" key="1">
    <citation type="submission" date="2019-10" db="EMBL/GenBank/DDBJ databases">
        <title>Nocardia macrotermitis sp. nov. and Nocardia aurantia sp. nov., isolated from the gut of fungus growing-termite Macrotermes natalensis.</title>
        <authorList>
            <person name="Benndorf R."/>
            <person name="Schwitalla J."/>
            <person name="Martin K."/>
            <person name="De Beer W."/>
            <person name="Kaster A.-K."/>
            <person name="Vollmers J."/>
            <person name="Poulsen M."/>
            <person name="Beemelmanns C."/>
        </authorList>
    </citation>
    <scope>NUCLEOTIDE SEQUENCE [LARGE SCALE GENOMIC DNA]</scope>
    <source>
        <strain evidence="2 3">RB56</strain>
    </source>
</reference>
<feature type="compositionally biased region" description="Low complexity" evidence="1">
    <location>
        <begin position="53"/>
        <end position="63"/>
    </location>
</feature>
<proteinExistence type="predicted"/>